<sequence>MDQMANEVACANEQPADKAQVRPKRRSKPAPDPEKAERIVRRLNDLLSASDYFGRYASLTPEEKIAKLFLASAEDKAKSDINCTASDEVRRQVPVLFQAIASLMEEKSGLMIQSSAEINVEGFGRGLIYSGRIILVMKSLRAGFPFPFTSLEKTVAYAVACLDEGIAFLDKYKEQTAVHGLLSLEG</sequence>
<dbReference type="KEGG" id="pdu:PDUR_21135"/>
<organism evidence="2 3">
    <name type="scientific">Paenibacillus durus</name>
    <name type="common">Paenibacillus azotofixans</name>
    <dbReference type="NCBI Taxonomy" id="44251"/>
    <lineage>
        <taxon>Bacteria</taxon>
        <taxon>Bacillati</taxon>
        <taxon>Bacillota</taxon>
        <taxon>Bacilli</taxon>
        <taxon>Bacillales</taxon>
        <taxon>Paenibacillaceae</taxon>
        <taxon>Paenibacillus</taxon>
    </lineage>
</organism>
<evidence type="ECO:0000313" key="2">
    <source>
        <dbReference type="EMBL" id="AIQ14137.1"/>
    </source>
</evidence>
<dbReference type="AlphaFoldDB" id="A0A089HSR9"/>
<keyword evidence="3" id="KW-1185">Reference proteome</keyword>
<dbReference type="Gene3D" id="1.10.3100.20">
    <property type="entry name" value="Protein of unknown function DUF269"/>
    <property type="match status" value="1"/>
</dbReference>
<gene>
    <name evidence="2" type="ORF">PDUR_21135</name>
</gene>
<accession>A0A089HSR9</accession>
<dbReference type="STRING" id="44251.PDUR_21135"/>
<evidence type="ECO:0000256" key="1">
    <source>
        <dbReference type="SAM" id="MobiDB-lite"/>
    </source>
</evidence>
<evidence type="ECO:0000313" key="3">
    <source>
        <dbReference type="Proteomes" id="UP000029409"/>
    </source>
</evidence>
<name>A0A089HSR9_PAEDU</name>
<dbReference type="Pfam" id="PF03270">
    <property type="entry name" value="DUF269"/>
    <property type="match status" value="1"/>
</dbReference>
<protein>
    <recommendedName>
        <fullName evidence="4">Nitrogen fixation protein</fullName>
    </recommendedName>
</protein>
<dbReference type="EMBL" id="CP009288">
    <property type="protein sequence ID" value="AIQ14137.1"/>
    <property type="molecule type" value="Genomic_DNA"/>
</dbReference>
<dbReference type="Proteomes" id="UP000029409">
    <property type="component" value="Chromosome"/>
</dbReference>
<dbReference type="InterPro" id="IPR004952">
    <property type="entry name" value="NifX-assoc_nitrogen_fix"/>
</dbReference>
<dbReference type="eggNOG" id="ENOG5033I74">
    <property type="taxonomic scope" value="Bacteria"/>
</dbReference>
<reference evidence="2 3" key="1">
    <citation type="submission" date="2014-08" db="EMBL/GenBank/DDBJ databases">
        <title>Comparative genomics of the Paenibacillus odorifer group.</title>
        <authorList>
            <person name="den Bakker H.C."/>
            <person name="Tsai Y.-C."/>
            <person name="Martin N."/>
            <person name="Korlach J."/>
            <person name="Wiedmann M."/>
        </authorList>
    </citation>
    <scope>NUCLEOTIDE SEQUENCE [LARGE SCALE GENOMIC DNA]</scope>
    <source>
        <strain evidence="2 3">DSM 1735</strain>
    </source>
</reference>
<feature type="region of interest" description="Disordered" evidence="1">
    <location>
        <begin position="1"/>
        <end position="37"/>
    </location>
</feature>
<proteinExistence type="predicted"/>
<dbReference type="RefSeq" id="WP_042207938.1">
    <property type="nucleotide sequence ID" value="NZ_CP009288.1"/>
</dbReference>
<evidence type="ECO:0008006" key="4">
    <source>
        <dbReference type="Google" id="ProtNLM"/>
    </source>
</evidence>